<dbReference type="AlphaFoldDB" id="V2WLS3"/>
<feature type="transmembrane region" description="Helical" evidence="1">
    <location>
        <begin position="81"/>
        <end position="101"/>
    </location>
</feature>
<keyword evidence="1" id="KW-0472">Membrane</keyword>
<feature type="transmembrane region" description="Helical" evidence="1">
    <location>
        <begin position="244"/>
        <end position="268"/>
    </location>
</feature>
<sequence length="332" mass="36817">MNVESWTSNHLNGRAAASTVTTSFSQVHYTTFSSVIVGPVIITGIQFLLYGLYILLFYGALYVLKHRRPPTRETKFHRTSLIVLFLLATIGLFVNTSRIIWNCSVKFELVKEKKESEDYEITRAMDITADIILLFRCYSIWGSKRRVIVVPAIGCVLSNLLGIISMSLYLGLARHGTISGTNDAEADPDGWFSRSRLIIGVFLIVNAAMNVCLTVMVAGRIWILTCTLKDVHLLNNQSARRYNLIVALVLESGFIYPFALILDCVVNTNNSMVGWDLHPLLVQVAGIAPTLIIVRAGLGLSVEKSLKSQSEEVLQLNSRSRLVATNVEHGSV</sequence>
<keyword evidence="1" id="KW-1133">Transmembrane helix</keyword>
<organism evidence="2 3">
    <name type="scientific">Moniliophthora roreri (strain MCA 2997)</name>
    <name type="common">Cocoa frosty pod rot fungus</name>
    <name type="synonym">Crinipellis roreri</name>
    <dbReference type="NCBI Taxonomy" id="1381753"/>
    <lineage>
        <taxon>Eukaryota</taxon>
        <taxon>Fungi</taxon>
        <taxon>Dikarya</taxon>
        <taxon>Basidiomycota</taxon>
        <taxon>Agaricomycotina</taxon>
        <taxon>Agaricomycetes</taxon>
        <taxon>Agaricomycetidae</taxon>
        <taxon>Agaricales</taxon>
        <taxon>Marasmiineae</taxon>
        <taxon>Marasmiaceae</taxon>
        <taxon>Moniliophthora</taxon>
    </lineage>
</organism>
<feature type="transmembrane region" description="Helical" evidence="1">
    <location>
        <begin position="197"/>
        <end position="223"/>
    </location>
</feature>
<evidence type="ECO:0000313" key="3">
    <source>
        <dbReference type="Proteomes" id="UP000017559"/>
    </source>
</evidence>
<feature type="transmembrane region" description="Helical" evidence="1">
    <location>
        <begin position="36"/>
        <end position="61"/>
    </location>
</feature>
<name>V2WLS3_MONRO</name>
<dbReference type="KEGG" id="mrr:Moror_15352"/>
<dbReference type="EMBL" id="AWSO01000740">
    <property type="protein sequence ID" value="ESK87798.1"/>
    <property type="molecule type" value="Genomic_DNA"/>
</dbReference>
<dbReference type="Proteomes" id="UP000017559">
    <property type="component" value="Unassembled WGS sequence"/>
</dbReference>
<keyword evidence="1" id="KW-0812">Transmembrane</keyword>
<reference evidence="2 3" key="1">
    <citation type="journal article" date="2014" name="BMC Genomics">
        <title>Genome and secretome analysis of the hemibiotrophic fungal pathogen, Moniliophthora roreri, which causes frosty pod rot disease of cacao: mechanisms of the biotrophic and necrotrophic phases.</title>
        <authorList>
            <person name="Meinhardt L.W."/>
            <person name="Costa G.G.L."/>
            <person name="Thomazella D.P.T."/>
            <person name="Teixeira P.J.P.L."/>
            <person name="Carazzolle M.F."/>
            <person name="Schuster S.C."/>
            <person name="Carlson J.E."/>
            <person name="Guiltinan M.J."/>
            <person name="Mieczkowski P."/>
            <person name="Farmer A."/>
            <person name="Ramaraj T."/>
            <person name="Crozier J."/>
            <person name="Davis R.E."/>
            <person name="Shao J."/>
            <person name="Melnick R.L."/>
            <person name="Pereira G.A.G."/>
            <person name="Bailey B.A."/>
        </authorList>
    </citation>
    <scope>NUCLEOTIDE SEQUENCE [LARGE SCALE GENOMIC DNA]</scope>
    <source>
        <strain evidence="2 3">MCA 2997</strain>
    </source>
</reference>
<proteinExistence type="predicted"/>
<feature type="transmembrane region" description="Helical" evidence="1">
    <location>
        <begin position="280"/>
        <end position="298"/>
    </location>
</feature>
<evidence type="ECO:0000256" key="1">
    <source>
        <dbReference type="SAM" id="Phobius"/>
    </source>
</evidence>
<keyword evidence="3" id="KW-1185">Reference proteome</keyword>
<protein>
    <submittedName>
        <fullName evidence="2">Uncharacterized protein</fullName>
    </submittedName>
</protein>
<gene>
    <name evidence="2" type="ORF">Moror_15352</name>
</gene>
<accession>V2WLS3</accession>
<feature type="transmembrane region" description="Helical" evidence="1">
    <location>
        <begin position="121"/>
        <end position="141"/>
    </location>
</feature>
<evidence type="ECO:0000313" key="2">
    <source>
        <dbReference type="EMBL" id="ESK87798.1"/>
    </source>
</evidence>
<comment type="caution">
    <text evidence="2">The sequence shown here is derived from an EMBL/GenBank/DDBJ whole genome shotgun (WGS) entry which is preliminary data.</text>
</comment>
<feature type="transmembrane region" description="Helical" evidence="1">
    <location>
        <begin position="148"/>
        <end position="172"/>
    </location>
</feature>
<dbReference type="OrthoDB" id="3265563at2759"/>
<dbReference type="STRING" id="1381753.V2WLS3"/>
<dbReference type="HOGENOM" id="CLU_044614_2_0_1"/>